<dbReference type="SUPFAM" id="SSF161093">
    <property type="entry name" value="MgtE membrane domain-like"/>
    <property type="match status" value="1"/>
</dbReference>
<feature type="domain" description="SLC41A/MgtE integral membrane" evidence="10">
    <location>
        <begin position="219"/>
        <end position="338"/>
    </location>
</feature>
<evidence type="ECO:0000256" key="2">
    <source>
        <dbReference type="ARBA" id="ARBA00009749"/>
    </source>
</evidence>
<keyword evidence="12" id="KW-1185">Reference proteome</keyword>
<dbReference type="Pfam" id="PF01769">
    <property type="entry name" value="MgtE"/>
    <property type="match status" value="1"/>
</dbReference>
<proteinExistence type="inferred from homology"/>
<accession>A0AAD2FUI1</accession>
<evidence type="ECO:0000256" key="5">
    <source>
        <dbReference type="ARBA" id="ARBA00022842"/>
    </source>
</evidence>
<evidence type="ECO:0000256" key="6">
    <source>
        <dbReference type="ARBA" id="ARBA00022989"/>
    </source>
</evidence>
<evidence type="ECO:0000259" key="10">
    <source>
        <dbReference type="Pfam" id="PF01769"/>
    </source>
</evidence>
<dbReference type="GO" id="GO:0008324">
    <property type="term" value="F:monoatomic cation transmembrane transporter activity"/>
    <property type="evidence" value="ECO:0007669"/>
    <property type="project" value="InterPro"/>
</dbReference>
<comment type="similarity">
    <text evidence="2">Belongs to the SLC41A transporter family.</text>
</comment>
<dbReference type="Gene3D" id="1.10.357.20">
    <property type="entry name" value="SLC41 divalent cation transporters, integral membrane domain"/>
    <property type="match status" value="1"/>
</dbReference>
<dbReference type="GO" id="GO:0016020">
    <property type="term" value="C:membrane"/>
    <property type="evidence" value="ECO:0007669"/>
    <property type="project" value="UniProtKB-SubCell"/>
</dbReference>
<evidence type="ECO:0000256" key="9">
    <source>
        <dbReference type="SAM" id="Phobius"/>
    </source>
</evidence>
<evidence type="ECO:0000256" key="3">
    <source>
        <dbReference type="ARBA" id="ARBA00022448"/>
    </source>
</evidence>
<feature type="transmembrane region" description="Helical" evidence="9">
    <location>
        <begin position="258"/>
        <end position="280"/>
    </location>
</feature>
<keyword evidence="4 9" id="KW-0812">Transmembrane</keyword>
<evidence type="ECO:0000256" key="1">
    <source>
        <dbReference type="ARBA" id="ARBA00004141"/>
    </source>
</evidence>
<organism evidence="11 12">
    <name type="scientific">Cylindrotheca closterium</name>
    <dbReference type="NCBI Taxonomy" id="2856"/>
    <lineage>
        <taxon>Eukaryota</taxon>
        <taxon>Sar</taxon>
        <taxon>Stramenopiles</taxon>
        <taxon>Ochrophyta</taxon>
        <taxon>Bacillariophyta</taxon>
        <taxon>Bacillariophyceae</taxon>
        <taxon>Bacillariophycidae</taxon>
        <taxon>Bacillariales</taxon>
        <taxon>Bacillariaceae</taxon>
        <taxon>Cylindrotheca</taxon>
    </lineage>
</organism>
<comment type="subcellular location">
    <subcellularLocation>
        <location evidence="1">Membrane</location>
        <topology evidence="1">Multi-pass membrane protein</topology>
    </subcellularLocation>
</comment>
<dbReference type="InterPro" id="IPR036739">
    <property type="entry name" value="SLC41_membr_dom_sf"/>
</dbReference>
<dbReference type="PANTHER" id="PTHR41394:SF5">
    <property type="entry name" value="SLC41A_MGTE INTEGRAL MEMBRANE DOMAIN-CONTAINING PROTEIN"/>
    <property type="match status" value="1"/>
</dbReference>
<name>A0AAD2FUI1_9STRA</name>
<evidence type="ECO:0000313" key="12">
    <source>
        <dbReference type="Proteomes" id="UP001295423"/>
    </source>
</evidence>
<comment type="caution">
    <text evidence="11">The sequence shown here is derived from an EMBL/GenBank/DDBJ whole genome shotgun (WGS) entry which is preliminary data.</text>
</comment>
<evidence type="ECO:0000256" key="8">
    <source>
        <dbReference type="SAM" id="MobiDB-lite"/>
    </source>
</evidence>
<evidence type="ECO:0000256" key="7">
    <source>
        <dbReference type="ARBA" id="ARBA00023136"/>
    </source>
</evidence>
<feature type="transmembrane region" description="Helical" evidence="9">
    <location>
        <begin position="286"/>
        <end position="307"/>
    </location>
</feature>
<keyword evidence="6 9" id="KW-1133">Transmembrane helix</keyword>
<reference evidence="11" key="1">
    <citation type="submission" date="2023-08" db="EMBL/GenBank/DDBJ databases">
        <authorList>
            <person name="Audoor S."/>
            <person name="Bilcke G."/>
        </authorList>
    </citation>
    <scope>NUCLEOTIDE SEQUENCE</scope>
</reference>
<evidence type="ECO:0000256" key="4">
    <source>
        <dbReference type="ARBA" id="ARBA00022692"/>
    </source>
</evidence>
<sequence>MTGDVPSSSSSGQYVAPDLMSGMATPIDQRLLRDENGYLRQEIASLKEQLAVLQFSIRNERQNIPKAKTSGGAIELPAPSVVQNINHSHKAKTSPASERHVIDVESGSSIAYHESSPGLYHRNNRPLHNVSGPSIPNKDDASPNEYTALSPPRPTPRLTPDDGLRRDSPGVDENNFLQSVVDRAGWLVGLLILQSMSSFIIARNETLLQQHGVIVQFLTMLVGAGGNAGNQASVRVIRGLATGSIDHTNTRPFLRRELFMGLCLSIILAVAGFGRALVFFTPWPETFAITISLFIIVACSVVIGSLLPLGMRSVGIDPAHSSTTIQVIMDILGVLITVKIGSWILDSIFAGGSNN</sequence>
<evidence type="ECO:0000313" key="11">
    <source>
        <dbReference type="EMBL" id="CAJ1953755.1"/>
    </source>
</evidence>
<dbReference type="AlphaFoldDB" id="A0AAD2FUI1"/>
<feature type="compositionally biased region" description="Basic and acidic residues" evidence="8">
    <location>
        <begin position="159"/>
        <end position="169"/>
    </location>
</feature>
<dbReference type="EMBL" id="CAKOGP040001836">
    <property type="protein sequence ID" value="CAJ1953755.1"/>
    <property type="molecule type" value="Genomic_DNA"/>
</dbReference>
<dbReference type="PANTHER" id="PTHR41394">
    <property type="entry name" value="MAGNESIUM TRANSPORTER MGTE"/>
    <property type="match status" value="1"/>
</dbReference>
<dbReference type="Proteomes" id="UP001295423">
    <property type="component" value="Unassembled WGS sequence"/>
</dbReference>
<keyword evidence="3" id="KW-0813">Transport</keyword>
<protein>
    <recommendedName>
        <fullName evidence="10">SLC41A/MgtE integral membrane domain-containing protein</fullName>
    </recommendedName>
</protein>
<feature type="transmembrane region" description="Helical" evidence="9">
    <location>
        <begin position="327"/>
        <end position="345"/>
    </location>
</feature>
<feature type="region of interest" description="Disordered" evidence="8">
    <location>
        <begin position="113"/>
        <end position="170"/>
    </location>
</feature>
<gene>
    <name evidence="11" type="ORF">CYCCA115_LOCUS14357</name>
</gene>
<dbReference type="InterPro" id="IPR006667">
    <property type="entry name" value="SLC41_membr_dom"/>
</dbReference>
<keyword evidence="7 9" id="KW-0472">Membrane</keyword>
<keyword evidence="5" id="KW-0460">Magnesium</keyword>